<dbReference type="Gene3D" id="3.40.50.150">
    <property type="entry name" value="Vaccinia Virus protein VP39"/>
    <property type="match status" value="1"/>
</dbReference>
<dbReference type="GO" id="GO:0009234">
    <property type="term" value="P:menaquinone biosynthetic process"/>
    <property type="evidence" value="ECO:0007669"/>
    <property type="project" value="UniProtKB-KW"/>
</dbReference>
<dbReference type="RefSeq" id="WP_212756961.1">
    <property type="nucleotide sequence ID" value="NZ_CP053069.1"/>
</dbReference>
<gene>
    <name evidence="6" type="ORF">DSM104443_01073</name>
</gene>
<dbReference type="AlphaFoldDB" id="A0A6M4GSE2"/>
<dbReference type="InterPro" id="IPR004033">
    <property type="entry name" value="UbiE/COQ5_MeTrFase"/>
</dbReference>
<evidence type="ECO:0000259" key="5">
    <source>
        <dbReference type="Pfam" id="PF13847"/>
    </source>
</evidence>
<organism evidence="6 7">
    <name type="scientific">Usitatibacter rugosus</name>
    <dbReference type="NCBI Taxonomy" id="2732067"/>
    <lineage>
        <taxon>Bacteria</taxon>
        <taxon>Pseudomonadati</taxon>
        <taxon>Pseudomonadota</taxon>
        <taxon>Betaproteobacteria</taxon>
        <taxon>Nitrosomonadales</taxon>
        <taxon>Usitatibacteraceae</taxon>
        <taxon>Usitatibacter</taxon>
    </lineage>
</organism>
<protein>
    <submittedName>
        <fullName evidence="6">2-methoxy-6-polyprenyl-1,4-benzoquinol methylase, mitochondrial</fullName>
        <ecNumber evidence="6">2.1.1.163</ecNumber>
    </submittedName>
</protein>
<dbReference type="PANTHER" id="PTHR43591:SF24">
    <property type="entry name" value="2-METHOXY-6-POLYPRENYL-1,4-BENZOQUINOL METHYLASE, MITOCHONDRIAL"/>
    <property type="match status" value="1"/>
</dbReference>
<dbReference type="PROSITE" id="PS51608">
    <property type="entry name" value="SAM_MT_UBIE"/>
    <property type="match status" value="1"/>
</dbReference>
<dbReference type="Pfam" id="PF13847">
    <property type="entry name" value="Methyltransf_31"/>
    <property type="match status" value="1"/>
</dbReference>
<dbReference type="SUPFAM" id="SSF53335">
    <property type="entry name" value="S-adenosyl-L-methionine-dependent methyltransferases"/>
    <property type="match status" value="1"/>
</dbReference>
<keyword evidence="3 6" id="KW-0808">Transferase</keyword>
<proteinExistence type="predicted"/>
<dbReference type="EC" id="2.1.1.163" evidence="6"/>
<evidence type="ECO:0000256" key="3">
    <source>
        <dbReference type="ARBA" id="ARBA00022679"/>
    </source>
</evidence>
<dbReference type="GO" id="GO:0032259">
    <property type="term" value="P:methylation"/>
    <property type="evidence" value="ECO:0007669"/>
    <property type="project" value="UniProtKB-KW"/>
</dbReference>
<keyword evidence="7" id="KW-1185">Reference proteome</keyword>
<evidence type="ECO:0000256" key="4">
    <source>
        <dbReference type="ARBA" id="ARBA00022691"/>
    </source>
</evidence>
<evidence type="ECO:0000313" key="6">
    <source>
        <dbReference type="EMBL" id="QJR10022.1"/>
    </source>
</evidence>
<name>A0A6M4GSE2_9PROT</name>
<evidence type="ECO:0000256" key="2">
    <source>
        <dbReference type="ARBA" id="ARBA00022603"/>
    </source>
</evidence>
<evidence type="ECO:0000256" key="1">
    <source>
        <dbReference type="ARBA" id="ARBA00022428"/>
    </source>
</evidence>
<keyword evidence="1" id="KW-0474">Menaquinone biosynthesis</keyword>
<dbReference type="EMBL" id="CP053069">
    <property type="protein sequence ID" value="QJR10022.1"/>
    <property type="molecule type" value="Genomic_DNA"/>
</dbReference>
<dbReference type="Proteomes" id="UP000501534">
    <property type="component" value="Chromosome"/>
</dbReference>
<dbReference type="PANTHER" id="PTHR43591">
    <property type="entry name" value="METHYLTRANSFERASE"/>
    <property type="match status" value="1"/>
</dbReference>
<feature type="domain" description="Methyltransferase" evidence="5">
    <location>
        <begin position="46"/>
        <end position="150"/>
    </location>
</feature>
<keyword evidence="2 6" id="KW-0489">Methyltransferase</keyword>
<accession>A0A6M4GSE2</accession>
<dbReference type="KEGG" id="uru:DSM104443_01073"/>
<dbReference type="InterPro" id="IPR025714">
    <property type="entry name" value="Methyltranfer_dom"/>
</dbReference>
<evidence type="ECO:0000313" key="7">
    <source>
        <dbReference type="Proteomes" id="UP000501534"/>
    </source>
</evidence>
<keyword evidence="4" id="KW-0949">S-adenosyl-L-methionine</keyword>
<dbReference type="InterPro" id="IPR029063">
    <property type="entry name" value="SAM-dependent_MTases_sf"/>
</dbReference>
<dbReference type="CDD" id="cd02440">
    <property type="entry name" value="AdoMet_MTases"/>
    <property type="match status" value="1"/>
</dbReference>
<reference evidence="6 7" key="1">
    <citation type="submission" date="2020-04" db="EMBL/GenBank/DDBJ databases">
        <title>Usitatibacter rugosus gen. nov., sp. nov. and Usitatibacter palustris sp. nov., novel members of Usitatibacteraceae fam. nov. within the order Nitrosomonadales isolated from soil.</title>
        <authorList>
            <person name="Huber K.J."/>
            <person name="Neumann-Schaal M."/>
            <person name="Geppert A."/>
            <person name="Luckner M."/>
            <person name="Wanner G."/>
            <person name="Overmann J."/>
        </authorList>
    </citation>
    <scope>NUCLEOTIDE SEQUENCE [LARGE SCALE GENOMIC DNA]</scope>
    <source>
        <strain evidence="6 7">0125_3</strain>
    </source>
</reference>
<sequence length="289" mass="32005">MMEARVQRRVQRYGWDLAAADYERLWQSQLERAQTRLLDCAWPMRGEHVLDVACGTGLVSLAAAMSVRPEGHVTGVDISGRMVDRARIRAKERHVSNVSFQCMDAENLDFSDGSFDVVLCALGMMYLPDPAKALREMARVLRPGGRIALAVWGERERCGWSGVFPIVDAEVASDVCPLFFHLGGEGTLALECSDAGFGSIEEYRLDTTLDYADADEACRAAFIGGPMALAWSRFDEATRAKVWRRYAASIAKWRHGRGYRVPGEFVVVRAMAPAAVRSPVRSTLEKATP</sequence>
<dbReference type="GO" id="GO:0043770">
    <property type="term" value="F:demethylmenaquinone methyltransferase activity"/>
    <property type="evidence" value="ECO:0007669"/>
    <property type="project" value="UniProtKB-EC"/>
</dbReference>